<dbReference type="STRING" id="1454201.NMS_1334"/>
<dbReference type="InterPro" id="IPR013096">
    <property type="entry name" value="Cupin_2"/>
</dbReference>
<dbReference type="KEGG" id="nmf:NMS_1334"/>
<evidence type="ECO:0000313" key="3">
    <source>
        <dbReference type="Proteomes" id="UP000031760"/>
    </source>
</evidence>
<dbReference type="InterPro" id="IPR011051">
    <property type="entry name" value="RmlC_Cupin_sf"/>
</dbReference>
<dbReference type="SUPFAM" id="SSF51182">
    <property type="entry name" value="RmlC-like cupins"/>
    <property type="match status" value="1"/>
</dbReference>
<dbReference type="PANTHER" id="PTHR36114">
    <property type="entry name" value="16.7 KDA PROTEIN IN WHIE LOCUS"/>
    <property type="match status" value="1"/>
</dbReference>
<reference evidence="2 3" key="1">
    <citation type="journal article" date="2014" name="Proc. Natl. Acad. Sci. U.S.A.">
        <title>Functional characterization of flavobacteria rhodopsins reveals a unique class of light-driven chloride pump in bacteria.</title>
        <authorList>
            <person name="Yoshizawa S."/>
            <person name="Kumagai Y."/>
            <person name="Kim H."/>
            <person name="Ogura Y."/>
            <person name="Hayashi T."/>
            <person name="Iwasaki W."/>
            <person name="DeLong E.F."/>
            <person name="Kogure K."/>
        </authorList>
    </citation>
    <scope>NUCLEOTIDE SEQUENCE [LARGE SCALE GENOMIC DNA]</scope>
    <source>
        <strain evidence="2 3">S1-08</strain>
    </source>
</reference>
<name>W8VVD3_9FLAO</name>
<gene>
    <name evidence="2" type="ORF">NMS_1334</name>
</gene>
<evidence type="ECO:0000313" key="2">
    <source>
        <dbReference type="EMBL" id="BAO55343.1"/>
    </source>
</evidence>
<dbReference type="RefSeq" id="WP_041495965.1">
    <property type="nucleotide sequence ID" value="NZ_AP014548.1"/>
</dbReference>
<dbReference type="OrthoDB" id="9794183at2"/>
<protein>
    <submittedName>
        <fullName evidence="2">DSBH domain containing protein</fullName>
    </submittedName>
</protein>
<evidence type="ECO:0000259" key="1">
    <source>
        <dbReference type="Pfam" id="PF07883"/>
    </source>
</evidence>
<keyword evidence="3" id="KW-1185">Reference proteome</keyword>
<dbReference type="AlphaFoldDB" id="W8VVD3"/>
<accession>W8VVD3</accession>
<dbReference type="InterPro" id="IPR052044">
    <property type="entry name" value="PKS_Associated_Protein"/>
</dbReference>
<dbReference type="Gene3D" id="2.60.120.10">
    <property type="entry name" value="Jelly Rolls"/>
    <property type="match status" value="1"/>
</dbReference>
<sequence length="119" mass="13674">MEKINLEKKLGLFKETWTPKIISEINGQHVKLAKLHGEFVWHNHAAEDELFYIIQGTLIIEFRDKVVELNAGEMIVVPAGVDHKPIAHEEVHVMLIEPAAIKHTGDVQHELTKEKLEWI</sequence>
<dbReference type="PANTHER" id="PTHR36114:SF1">
    <property type="entry name" value="16.7 KDA PROTEIN IN WHIE LOCUS"/>
    <property type="match status" value="1"/>
</dbReference>
<dbReference type="Proteomes" id="UP000031760">
    <property type="component" value="Chromosome"/>
</dbReference>
<dbReference type="Pfam" id="PF07883">
    <property type="entry name" value="Cupin_2"/>
    <property type="match status" value="1"/>
</dbReference>
<dbReference type="EMBL" id="AP014548">
    <property type="protein sequence ID" value="BAO55343.1"/>
    <property type="molecule type" value="Genomic_DNA"/>
</dbReference>
<dbReference type="CDD" id="cd02226">
    <property type="entry name" value="cupin_YdbB-like"/>
    <property type="match status" value="1"/>
</dbReference>
<dbReference type="HOGENOM" id="CLU_131430_1_0_10"/>
<feature type="domain" description="Cupin type-2" evidence="1">
    <location>
        <begin position="36"/>
        <end position="95"/>
    </location>
</feature>
<proteinExistence type="predicted"/>
<dbReference type="InterPro" id="IPR014710">
    <property type="entry name" value="RmlC-like_jellyroll"/>
</dbReference>
<organism evidence="2 3">
    <name type="scientific">Nonlabens marinus S1-08</name>
    <dbReference type="NCBI Taxonomy" id="1454201"/>
    <lineage>
        <taxon>Bacteria</taxon>
        <taxon>Pseudomonadati</taxon>
        <taxon>Bacteroidota</taxon>
        <taxon>Flavobacteriia</taxon>
        <taxon>Flavobacteriales</taxon>
        <taxon>Flavobacteriaceae</taxon>
        <taxon>Nonlabens</taxon>
    </lineage>
</organism>